<dbReference type="Proteomes" id="UP000005951">
    <property type="component" value="Unassembled WGS sequence"/>
</dbReference>
<accession>K8XJ30</accession>
<sequence length="91" mass="10725">MLEAFFEMTRSRARIIDKLISEIPRRCDLRVIYYLDEDIESKQFHTQVGLVYPHEHVYDYPTDSPSPRAIGHRARHGSGRAPSPVEFLWPR</sequence>
<reference evidence="2 3" key="1">
    <citation type="journal article" date="2013" name="Genome Announc.">
        <title>Draft Genome Sequence of Rhodococcus opacus Strain M213 Shows a Diverse Catabolic Potential.</title>
        <authorList>
            <person name="Pathak A."/>
            <person name="Green S.J."/>
            <person name="Ogram A."/>
            <person name="Chauhan A."/>
        </authorList>
    </citation>
    <scope>NUCLEOTIDE SEQUENCE [LARGE SCALE GENOMIC DNA]</scope>
    <source>
        <strain evidence="2 3">M213</strain>
    </source>
</reference>
<protein>
    <submittedName>
        <fullName evidence="2">Uncharacterized protein</fullName>
    </submittedName>
</protein>
<organism evidence="2 3">
    <name type="scientific">Rhodococcus opacus M213</name>
    <dbReference type="NCBI Taxonomy" id="1129896"/>
    <lineage>
        <taxon>Bacteria</taxon>
        <taxon>Bacillati</taxon>
        <taxon>Actinomycetota</taxon>
        <taxon>Actinomycetes</taxon>
        <taxon>Mycobacteriales</taxon>
        <taxon>Nocardiaceae</taxon>
        <taxon>Rhodococcus</taxon>
    </lineage>
</organism>
<feature type="region of interest" description="Disordered" evidence="1">
    <location>
        <begin position="63"/>
        <end position="91"/>
    </location>
</feature>
<evidence type="ECO:0000313" key="3">
    <source>
        <dbReference type="Proteomes" id="UP000005951"/>
    </source>
</evidence>
<dbReference type="EMBL" id="AJYC02000064">
    <property type="protein sequence ID" value="EKT80816.1"/>
    <property type="molecule type" value="Genomic_DNA"/>
</dbReference>
<gene>
    <name evidence="2" type="ORF">WSS_A20254</name>
</gene>
<name>K8XJ30_RHOOP</name>
<evidence type="ECO:0000313" key="2">
    <source>
        <dbReference type="EMBL" id="EKT80816.1"/>
    </source>
</evidence>
<evidence type="ECO:0000256" key="1">
    <source>
        <dbReference type="SAM" id="MobiDB-lite"/>
    </source>
</evidence>
<dbReference type="AlphaFoldDB" id="K8XJ30"/>
<proteinExistence type="predicted"/>
<comment type="caution">
    <text evidence="2">The sequence shown here is derived from an EMBL/GenBank/DDBJ whole genome shotgun (WGS) entry which is preliminary data.</text>
</comment>